<dbReference type="Gene3D" id="3.30.40.10">
    <property type="entry name" value="Zinc/RING finger domain, C3HC4 (zinc finger)"/>
    <property type="match status" value="1"/>
</dbReference>
<evidence type="ECO:0000256" key="6">
    <source>
        <dbReference type="PROSITE-ProRule" id="PRU00146"/>
    </source>
</evidence>
<dbReference type="GO" id="GO:0008270">
    <property type="term" value="F:zinc ion binding"/>
    <property type="evidence" value="ECO:0007669"/>
    <property type="project" value="UniProtKB-KW"/>
</dbReference>
<evidence type="ECO:0000259" key="8">
    <source>
        <dbReference type="PROSITE" id="PS50016"/>
    </source>
</evidence>
<feature type="region of interest" description="Disordered" evidence="7">
    <location>
        <begin position="288"/>
        <end position="420"/>
    </location>
</feature>
<dbReference type="PANTHER" id="PTHR33304:SF9">
    <property type="entry name" value="RING_FYVE_PHD ZINC FINGER SUPERFAMILY PROTEIN"/>
    <property type="match status" value="1"/>
</dbReference>
<keyword evidence="4" id="KW-0805">Transcription regulation</keyword>
<evidence type="ECO:0000256" key="5">
    <source>
        <dbReference type="ARBA" id="ARBA00023163"/>
    </source>
</evidence>
<dbReference type="Pfam" id="PF00628">
    <property type="entry name" value="PHD"/>
    <property type="match status" value="1"/>
</dbReference>
<evidence type="ECO:0000256" key="4">
    <source>
        <dbReference type="ARBA" id="ARBA00023015"/>
    </source>
</evidence>
<feature type="region of interest" description="Disordered" evidence="7">
    <location>
        <begin position="152"/>
        <end position="173"/>
    </location>
</feature>
<evidence type="ECO:0000256" key="1">
    <source>
        <dbReference type="ARBA" id="ARBA00022723"/>
    </source>
</evidence>
<dbReference type="InterPro" id="IPR019787">
    <property type="entry name" value="Znf_PHD-finger"/>
</dbReference>
<protein>
    <recommendedName>
        <fullName evidence="8">PHD-type domain-containing protein</fullName>
    </recommendedName>
</protein>
<feature type="region of interest" description="Disordered" evidence="7">
    <location>
        <begin position="812"/>
        <end position="841"/>
    </location>
</feature>
<sequence>MEPVIDHSSSNQGSLEESDRESQRITSGKFADQNRIVFVGDMRVESGTCNVCSAPCSSCMHRIATEMESNIDCESSGNILQRKDSDSCSFIGVKRRSCDDLHTAASETSNLLSGSSSNESYSENGTSKATLAYTTSQDVDILPEVAKVYTDHEEKSSLLPNNEGGKTSTIKSSTSFGEFKNEDQCIESATAIGRSESSLHEAGTQNQPIILAQASESDIMLCDVNVCDICGDAGREELLVTCSRCEDGAEHTYCMRIMLKKVPEGEWLCEECQLKEEIERKRLNKAEPISGTSNVQSLNKKTEKDQESYPNMESSQKLNMKSTDPVTCGSNNELQSPRATSKRKLDQKDVAPTTRKKVCATKDEPSKTTSPRIGATFSRENSFRNLHVTEVKRTSMASSPRDQSPSSSQISPSPAADSRENSFKNLHIAEVKRPNVASLTGGQFANRPRTLSRSLTLDPKLSNAQKELLSPRGSLLKQVSNKRDLEPKVKKLVVDVPQKLSKESISRMTKMPALVKTMNKSVSFKSSGHRNMEPAMKAQSLKSPRSEDPICFKPTKERNIVDRKNSIVVDCPLVRTKHTSKLDLKSTPLIGDSNNKFELVTPGSSKGFDAKSNFGHKEVKKQSSFKLKTQGILGSEIKKASEFVNIEASVANSSATNILYKDGGGITRSSVSPSADSTQAQLDDKTNCTSGISRPNISEINHLLVHRQVTEGSHATQSCQIGRLTASAAKPSVDVSLVDGTGKMNRWKDAVKAAMSREKKSRTFDQSDCRLLINNGVLESSSRSSSCQRNLPLEGALNGPVKLEISDTNCHKTESGDNVEQSKPSTELSCIPGVGDQNASPTDLDELNEKSLTQIFPDDSSLLMSAFRSLTVPEHEFIWQGAFEILRIGRLPEIVSGIQVHLSNFASPKVHEVARKFPCKLQLEEVPRVSLWPLQFQDSGPKENNIALYCFAKDAESYEKSYQKLLEAAIKNDVALKGNIGEVELLIFPSSILPECSQRWNTLYFLWGVFRVRKPESSKLHSKLKDEPCESKKITESLVQELPTSQKHDFLQHPTKELSVSTEPCGARTVKFNSSVSLCSVSSTGPDNIICKAKEFPSVGSLFHKVSVHTERSEVSNYISPKSHLFNDREIYSDIKSDGTKQGSLIYEVDIGKVSHTHTNSVQQKLSRSLTGFSVASNLRQDAQEREEIKKKERLVKIEAESEEKIKEIDILSWRSKPEVKWTHCCSGMPYCDASESTKANMWVDKKNFVSIEDDREEKRMKCNIGCHVTGSFTDQECILPSKIQPSFTSYLEGQQNDGANYNNVLLPESSKCAETPFFPVDSSPARSDVYQNFRHFLPPVDKETPESNDAPDLELALGGKKNSSKKEMLPFFALAEKGRPDELSGSAVDDDEPLEPLSLSLGFPGMERKRIDNSVGKEDQGCAKRPLILFGGIIESFNPS</sequence>
<dbReference type="PROSITE" id="PS50016">
    <property type="entry name" value="ZF_PHD_2"/>
    <property type="match status" value="1"/>
</dbReference>
<feature type="region of interest" description="Disordered" evidence="7">
    <location>
        <begin position="1"/>
        <end position="27"/>
    </location>
</feature>
<feature type="compositionally biased region" description="Polar residues" evidence="7">
    <location>
        <begin position="816"/>
        <end position="828"/>
    </location>
</feature>
<evidence type="ECO:0000313" key="9">
    <source>
        <dbReference type="EMBL" id="WOL06297.1"/>
    </source>
</evidence>
<keyword evidence="5" id="KW-0804">Transcription</keyword>
<feature type="compositionally biased region" description="Low complexity" evidence="7">
    <location>
        <begin position="395"/>
        <end position="416"/>
    </location>
</feature>
<dbReference type="SUPFAM" id="SSF57903">
    <property type="entry name" value="FYVE/PHD zinc finger"/>
    <property type="match status" value="1"/>
</dbReference>
<dbReference type="Proteomes" id="UP001327560">
    <property type="component" value="Chromosome 4"/>
</dbReference>
<keyword evidence="10" id="KW-1185">Reference proteome</keyword>
<organism evidence="9 10">
    <name type="scientific">Canna indica</name>
    <name type="common">Indian-shot</name>
    <dbReference type="NCBI Taxonomy" id="4628"/>
    <lineage>
        <taxon>Eukaryota</taxon>
        <taxon>Viridiplantae</taxon>
        <taxon>Streptophyta</taxon>
        <taxon>Embryophyta</taxon>
        <taxon>Tracheophyta</taxon>
        <taxon>Spermatophyta</taxon>
        <taxon>Magnoliopsida</taxon>
        <taxon>Liliopsida</taxon>
        <taxon>Zingiberales</taxon>
        <taxon>Cannaceae</taxon>
        <taxon>Canna</taxon>
    </lineage>
</organism>
<dbReference type="InterPro" id="IPR001965">
    <property type="entry name" value="Znf_PHD"/>
</dbReference>
<evidence type="ECO:0000313" key="10">
    <source>
        <dbReference type="Proteomes" id="UP001327560"/>
    </source>
</evidence>
<feature type="region of interest" description="Disordered" evidence="7">
    <location>
        <begin position="524"/>
        <end position="552"/>
    </location>
</feature>
<dbReference type="GO" id="GO:0140566">
    <property type="term" value="F:histone reader activity"/>
    <property type="evidence" value="ECO:0007669"/>
    <property type="project" value="InterPro"/>
</dbReference>
<evidence type="ECO:0000256" key="3">
    <source>
        <dbReference type="ARBA" id="ARBA00022833"/>
    </source>
</evidence>
<keyword evidence="3" id="KW-0862">Zinc</keyword>
<keyword evidence="2 6" id="KW-0863">Zinc-finger</keyword>
<dbReference type="InterPro" id="IPR011011">
    <property type="entry name" value="Znf_FYVE_PHD"/>
</dbReference>
<evidence type="ECO:0000256" key="2">
    <source>
        <dbReference type="ARBA" id="ARBA00022771"/>
    </source>
</evidence>
<dbReference type="SMART" id="SM00249">
    <property type="entry name" value="PHD"/>
    <property type="match status" value="1"/>
</dbReference>
<gene>
    <name evidence="9" type="ORF">Cni_G15029</name>
</gene>
<dbReference type="InterPro" id="IPR056280">
    <property type="entry name" value="AIPP2-like_SPOC"/>
</dbReference>
<feature type="domain" description="PHD-type" evidence="8">
    <location>
        <begin position="224"/>
        <end position="275"/>
    </location>
</feature>
<feature type="region of interest" description="Disordered" evidence="7">
    <location>
        <begin position="1381"/>
        <end position="1403"/>
    </location>
</feature>
<proteinExistence type="predicted"/>
<dbReference type="InterPro" id="IPR049914">
    <property type="entry name" value="PHD1-3/5-6"/>
</dbReference>
<keyword evidence="1" id="KW-0479">Metal-binding</keyword>
<name>A0AAQ3KD44_9LILI</name>
<accession>A0AAQ3KD44</accession>
<dbReference type="Pfam" id="PF23121">
    <property type="entry name" value="SPOC_AIPP2"/>
    <property type="match status" value="1"/>
</dbReference>
<evidence type="ECO:0000256" key="7">
    <source>
        <dbReference type="SAM" id="MobiDB-lite"/>
    </source>
</evidence>
<feature type="compositionally biased region" description="Polar residues" evidence="7">
    <location>
        <begin position="290"/>
        <end position="299"/>
    </location>
</feature>
<feature type="compositionally biased region" description="Polar residues" evidence="7">
    <location>
        <begin position="308"/>
        <end position="339"/>
    </location>
</feature>
<dbReference type="GO" id="GO:0034244">
    <property type="term" value="P:negative regulation of transcription elongation by RNA polymerase II"/>
    <property type="evidence" value="ECO:0007669"/>
    <property type="project" value="InterPro"/>
</dbReference>
<dbReference type="EMBL" id="CP136893">
    <property type="protein sequence ID" value="WOL06297.1"/>
    <property type="molecule type" value="Genomic_DNA"/>
</dbReference>
<dbReference type="InterPro" id="IPR013083">
    <property type="entry name" value="Znf_RING/FYVE/PHD"/>
</dbReference>
<reference evidence="9 10" key="1">
    <citation type="submission" date="2023-10" db="EMBL/GenBank/DDBJ databases">
        <title>Chromosome-scale genome assembly provides insights into flower coloration mechanisms of Canna indica.</title>
        <authorList>
            <person name="Li C."/>
        </authorList>
    </citation>
    <scope>NUCLEOTIDE SEQUENCE [LARGE SCALE GENOMIC DNA]</scope>
    <source>
        <tissue evidence="9">Flower</tissue>
    </source>
</reference>
<dbReference type="PANTHER" id="PTHR33304">
    <property type="match status" value="1"/>
</dbReference>